<evidence type="ECO:0000313" key="1">
    <source>
        <dbReference type="EMBL" id="RGK40472.1"/>
    </source>
</evidence>
<gene>
    <name evidence="1" type="ORF">DXD17_06590</name>
</gene>
<sequence length="299" mass="35330">MAYNPYIHRTGARAGSAMKMRNEYQIQFGIQYYLIVEGESDEHFFENILDCSKCKVMNLEGKAEVKKFIEDQNSANKKGYLGIVDADFEHIDGYEEQVKNVIITDVHDIEMLMFSSNPNMRRIYSELTENMIINNFEEKHQKSFLDSIIKVAYDIGLLKMVMKRPKYYVNMKDIFYSDIINKEFELDIDTLIERVKKKHHTLYEIKKEMENLREKNFDEFQVCCGHDVTNILAISFTSEQNDGLGYGKRRYVDGKEIERLLRAVYDFEHFLCTKLYSAIIEWENSNNIYILDRKILKVA</sequence>
<name>A0A3E4LTP3_9FIRM</name>
<dbReference type="Proteomes" id="UP000260793">
    <property type="component" value="Unassembled WGS sequence"/>
</dbReference>
<dbReference type="RefSeq" id="WP_117688056.1">
    <property type="nucleotide sequence ID" value="NZ_JBGKIH010000010.1"/>
</dbReference>
<dbReference type="EMBL" id="QSQN01000014">
    <property type="protein sequence ID" value="RGK40472.1"/>
    <property type="molecule type" value="Genomic_DNA"/>
</dbReference>
<organism evidence="1 2">
    <name type="scientific">[Ruminococcus] lactaris</name>
    <dbReference type="NCBI Taxonomy" id="46228"/>
    <lineage>
        <taxon>Bacteria</taxon>
        <taxon>Bacillati</taxon>
        <taxon>Bacillota</taxon>
        <taxon>Clostridia</taxon>
        <taxon>Lachnospirales</taxon>
        <taxon>Lachnospiraceae</taxon>
        <taxon>Mediterraneibacter</taxon>
    </lineage>
</organism>
<comment type="caution">
    <text evidence="1">The sequence shown here is derived from an EMBL/GenBank/DDBJ whole genome shotgun (WGS) entry which is preliminary data.</text>
</comment>
<proteinExistence type="predicted"/>
<reference evidence="1 2" key="1">
    <citation type="submission" date="2018-08" db="EMBL/GenBank/DDBJ databases">
        <title>A genome reference for cultivated species of the human gut microbiota.</title>
        <authorList>
            <person name="Zou Y."/>
            <person name="Xue W."/>
            <person name="Luo G."/>
        </authorList>
    </citation>
    <scope>NUCLEOTIDE SEQUENCE [LARGE SCALE GENOMIC DNA]</scope>
    <source>
        <strain evidence="1 2">TF11-7</strain>
    </source>
</reference>
<accession>A0A3E4LTP3</accession>
<protein>
    <submittedName>
        <fullName evidence="1">DUF4435 domain-containing protein</fullName>
    </submittedName>
</protein>
<dbReference type="AlphaFoldDB" id="A0A3E4LTP3"/>
<evidence type="ECO:0000313" key="2">
    <source>
        <dbReference type="Proteomes" id="UP000260793"/>
    </source>
</evidence>